<organism evidence="8 9">
    <name type="scientific">Novymonas esmeraldas</name>
    <dbReference type="NCBI Taxonomy" id="1808958"/>
    <lineage>
        <taxon>Eukaryota</taxon>
        <taxon>Discoba</taxon>
        <taxon>Euglenozoa</taxon>
        <taxon>Kinetoplastea</taxon>
        <taxon>Metakinetoplastina</taxon>
        <taxon>Trypanosomatida</taxon>
        <taxon>Trypanosomatidae</taxon>
        <taxon>Novymonas</taxon>
    </lineage>
</organism>
<evidence type="ECO:0000256" key="4">
    <source>
        <dbReference type="ARBA" id="ARBA00022989"/>
    </source>
</evidence>
<dbReference type="InterPro" id="IPR004324">
    <property type="entry name" value="FBT"/>
</dbReference>
<dbReference type="PANTHER" id="PTHR31585:SF51">
    <property type="entry name" value="TRANSPORTER, PUTATIVE-RELATED"/>
    <property type="match status" value="1"/>
</dbReference>
<sequence length="717" mass="77132">MGPRSGDAVARATDGDIETADSTTHVTPQEKGASAVQLPSEASPHYIHPDATRLFAAAPYTRHIPLFAESCEGVGPKCTAALGAVYFLNKGLSKNLVALSRYAMFRTRFGIDGTRYQRLAALYNMGQSVKAFSASVSDTFALFGYTKRWYCAGSCIAGAAFALAFGLLPAKESSANTGAGFMFLVCFCMANVDIFSQGHYSRILRKRPEAGPHLVSWIWFFILCSGIVSAGIQGPLSDKSIPQVGLFVAAAAQVLTAPFFIFNWYGERTNRVERYEDVLAVNEATAKSPTSALTQKTSPREPVATAGVKELDLDDVGVSSTGRRGCPDTALSDGLVLHEAADASNVEDDEDKYSAYTTTLCGGAVEVNKEVFVRNWRLFVYSAVMVCAVVAQCVVTVYGKSRDLAWSSIAVAVVCCSMGFWACSFVTAKAIVFIFLDMVLYIQIPGVMDSFYMAPKSCLPDGPHFTFVFYNTVAAIIGNLGGIAGVICFSYIFSRRSYCMTFIVTTLVKVVSSVFDIIIVKRWNLHVGIPDHAMYIMGDAVVFQVCSEFAWIPVVLLFSRICPRGSESMIYALAAGFGNVGQSMSNTIGSLFIELVWPIKSKGVCDFSNVPMLLLVSHILLPLAVIPLSILLLPSARICDDLDDDGNAIRTGPKGQAHATAAENATTDTRASDSASRTAKAEESRGLEALETLSASGHRPVASTETHSEPIKGHHTA</sequence>
<dbReference type="InterPro" id="IPR039309">
    <property type="entry name" value="BT1"/>
</dbReference>
<dbReference type="Proteomes" id="UP001430356">
    <property type="component" value="Unassembled WGS sequence"/>
</dbReference>
<feature type="region of interest" description="Disordered" evidence="6">
    <location>
        <begin position="649"/>
        <end position="717"/>
    </location>
</feature>
<comment type="subcellular location">
    <subcellularLocation>
        <location evidence="1">Membrane</location>
        <topology evidence="1">Multi-pass membrane protein</topology>
    </subcellularLocation>
</comment>
<feature type="transmembrane region" description="Helical" evidence="7">
    <location>
        <begin position="244"/>
        <end position="265"/>
    </location>
</feature>
<name>A0AAW0F7D4_9TRYP</name>
<keyword evidence="5 7" id="KW-0472">Membrane</keyword>
<feature type="transmembrane region" description="Helical" evidence="7">
    <location>
        <begin position="500"/>
        <end position="520"/>
    </location>
</feature>
<keyword evidence="4 7" id="KW-1133">Transmembrane helix</keyword>
<reference evidence="8 9" key="1">
    <citation type="journal article" date="2021" name="MBio">
        <title>A New Model Trypanosomatid, Novymonas esmeraldas: Genomic Perception of Its 'Candidatus Pandoraea novymonadis' Endosymbiont.</title>
        <authorList>
            <person name="Zakharova A."/>
            <person name="Saura A."/>
            <person name="Butenko A."/>
            <person name="Podesvova L."/>
            <person name="Warmusova S."/>
            <person name="Kostygov A.Y."/>
            <person name="Nenarokova A."/>
            <person name="Lukes J."/>
            <person name="Opperdoes F.R."/>
            <person name="Yurchenko V."/>
        </authorList>
    </citation>
    <scope>NUCLEOTIDE SEQUENCE [LARGE SCALE GENOMIC DNA]</scope>
    <source>
        <strain evidence="8 9">E262AT.01</strain>
    </source>
</reference>
<feature type="region of interest" description="Disordered" evidence="6">
    <location>
        <begin position="1"/>
        <end position="34"/>
    </location>
</feature>
<keyword evidence="9" id="KW-1185">Reference proteome</keyword>
<feature type="compositionally biased region" description="Basic and acidic residues" evidence="6">
    <location>
        <begin position="679"/>
        <end position="688"/>
    </location>
</feature>
<feature type="transmembrane region" description="Helical" evidence="7">
    <location>
        <begin position="214"/>
        <end position="232"/>
    </location>
</feature>
<feature type="transmembrane region" description="Helical" evidence="7">
    <location>
        <begin position="430"/>
        <end position="448"/>
    </location>
</feature>
<protein>
    <submittedName>
        <fullName evidence="8">Pteridine transporter</fullName>
    </submittedName>
</protein>
<evidence type="ECO:0000256" key="5">
    <source>
        <dbReference type="ARBA" id="ARBA00023136"/>
    </source>
</evidence>
<feature type="transmembrane region" description="Helical" evidence="7">
    <location>
        <begin position="149"/>
        <end position="168"/>
    </location>
</feature>
<evidence type="ECO:0000313" key="8">
    <source>
        <dbReference type="EMBL" id="KAK7201622.1"/>
    </source>
</evidence>
<dbReference type="EMBL" id="JAECZO010000018">
    <property type="protein sequence ID" value="KAK7201622.1"/>
    <property type="molecule type" value="Genomic_DNA"/>
</dbReference>
<dbReference type="PANTHER" id="PTHR31585">
    <property type="entry name" value="FOLATE-BIOPTERIN TRANSPORTER 1, CHLOROPLASTIC"/>
    <property type="match status" value="1"/>
</dbReference>
<dbReference type="Pfam" id="PF03092">
    <property type="entry name" value="BT1"/>
    <property type="match status" value="1"/>
</dbReference>
<keyword evidence="3 7" id="KW-0812">Transmembrane</keyword>
<accession>A0AAW0F7D4</accession>
<feature type="compositionally biased region" description="Polar residues" evidence="6">
    <location>
        <begin position="663"/>
        <end position="677"/>
    </location>
</feature>
<feature type="transmembrane region" description="Helical" evidence="7">
    <location>
        <begin position="468"/>
        <end position="493"/>
    </location>
</feature>
<evidence type="ECO:0000256" key="7">
    <source>
        <dbReference type="SAM" id="Phobius"/>
    </source>
</evidence>
<feature type="transmembrane region" description="Helical" evidence="7">
    <location>
        <begin position="174"/>
        <end position="194"/>
    </location>
</feature>
<feature type="transmembrane region" description="Helical" evidence="7">
    <location>
        <begin position="404"/>
        <end position="423"/>
    </location>
</feature>
<feature type="transmembrane region" description="Helical" evidence="7">
    <location>
        <begin position="540"/>
        <end position="558"/>
    </location>
</feature>
<evidence type="ECO:0000313" key="9">
    <source>
        <dbReference type="Proteomes" id="UP001430356"/>
    </source>
</evidence>
<evidence type="ECO:0000256" key="2">
    <source>
        <dbReference type="ARBA" id="ARBA00022448"/>
    </source>
</evidence>
<feature type="transmembrane region" description="Helical" evidence="7">
    <location>
        <begin position="613"/>
        <end position="633"/>
    </location>
</feature>
<dbReference type="NCBIfam" id="TIGR00788">
    <property type="entry name" value="fbt"/>
    <property type="match status" value="1"/>
</dbReference>
<dbReference type="GO" id="GO:0016020">
    <property type="term" value="C:membrane"/>
    <property type="evidence" value="ECO:0007669"/>
    <property type="project" value="UniProtKB-SubCell"/>
</dbReference>
<comment type="caution">
    <text evidence="8">The sequence shown here is derived from an EMBL/GenBank/DDBJ whole genome shotgun (WGS) entry which is preliminary data.</text>
</comment>
<feature type="compositionally biased region" description="Basic and acidic residues" evidence="6">
    <location>
        <begin position="706"/>
        <end position="717"/>
    </location>
</feature>
<evidence type="ECO:0000256" key="1">
    <source>
        <dbReference type="ARBA" id="ARBA00004141"/>
    </source>
</evidence>
<dbReference type="AlphaFoldDB" id="A0AAW0F7D4"/>
<proteinExistence type="predicted"/>
<feature type="transmembrane region" description="Helical" evidence="7">
    <location>
        <begin position="378"/>
        <end position="398"/>
    </location>
</feature>
<keyword evidence="2" id="KW-0813">Transport</keyword>
<feature type="transmembrane region" description="Helical" evidence="7">
    <location>
        <begin position="570"/>
        <end position="593"/>
    </location>
</feature>
<evidence type="ECO:0000256" key="3">
    <source>
        <dbReference type="ARBA" id="ARBA00022692"/>
    </source>
</evidence>
<gene>
    <name evidence="8" type="ORF">NESM_000226900</name>
</gene>
<evidence type="ECO:0000256" key="6">
    <source>
        <dbReference type="SAM" id="MobiDB-lite"/>
    </source>
</evidence>